<dbReference type="NCBIfam" id="NF033449">
    <property type="entry name" value="BREX_PglZ_3"/>
    <property type="match status" value="1"/>
</dbReference>
<dbReference type="EMBL" id="AMRJ01000009">
    <property type="protein sequence ID" value="EKF74671.1"/>
    <property type="molecule type" value="Genomic_DNA"/>
</dbReference>
<dbReference type="STRING" id="1177179.A11A3_07623"/>
<protein>
    <submittedName>
        <fullName evidence="1">Alkaline phosphatase domain-containing protein</fullName>
    </submittedName>
</protein>
<evidence type="ECO:0000313" key="2">
    <source>
        <dbReference type="Proteomes" id="UP000010164"/>
    </source>
</evidence>
<dbReference type="PATRIC" id="fig|1177179.3.peg.1530"/>
<proteinExistence type="predicted"/>
<dbReference type="AlphaFoldDB" id="L0WCJ0"/>
<dbReference type="Pfam" id="PF08665">
    <property type="entry name" value="PglZ"/>
    <property type="match status" value="1"/>
</dbReference>
<dbReference type="InterPro" id="IPR017850">
    <property type="entry name" value="Alkaline_phosphatase_core_sf"/>
</dbReference>
<evidence type="ECO:0000313" key="1">
    <source>
        <dbReference type="EMBL" id="EKF74671.1"/>
    </source>
</evidence>
<sequence>MTNTAWVNRIVEDLPSDVSRLWIVSDPDGVLLDEHVLASLRERGFETLLFEDSVAFRAEYEERYRAAWDQGEAAPSDALILHLREHQTSELPWDYLRHGRSLNLSLSTLLPKLSYSVLRQLDNEMLPALFEAQSQHAQQVLGEAATKEFVLTHIFELGPHLIKKPEQFWRELLRLHYRESTLPLVLAQYVEQVLGSQTTFKDIPLAELFSNRSHTLRVVQEAWYDFLEMHGLTGNRIREPSPPESSNKLNIPFDHPDVWLIVDSMFLDGTLHPLEVSGTSAALPEWAKVGIVQTPLDMRTLVSSGIKTLQDEIPSTDSSYRDWAHFARRLGEIISRFNGLDASRAEGLRNDLLTLQMLADSQLQAWLVKHYSDLPSLPAVKGPIMLHHVPRFLSIRRDHGEQKIALLLFDGLAIDQWVQIRESITKSMSQLIFDEQACFAWLPTLTSVSRQALFSGLRPREFADSIETTSKEPGLWDRFWRDHGLTSREVFYRKAIKRNDDLTGLEADLSNPAVKVAGIVVDTVDEMIHGAVLGKSGVAAQITKWCESGFVEKLFQMLLSNGFSIYLTADHGNVEAVGIGRPNQGLAPELRGERVRTYRSEALLAEALATNPDAFNLSIGGLPTDFMPLFAGGRGAFVPKDDQIVVHGGPSVEELIVPFVKVSRVV</sequence>
<keyword evidence="2" id="KW-1185">Reference proteome</keyword>
<reference evidence="1 2" key="1">
    <citation type="journal article" date="2012" name="J. Bacteriol.">
        <title>Genome Sequence of the Alkane-Degrading Bacterium Alcanivorax hongdengensis Type Strain A-11-3.</title>
        <authorList>
            <person name="Lai Q."/>
            <person name="Shao Z."/>
        </authorList>
    </citation>
    <scope>NUCLEOTIDE SEQUENCE [LARGE SCALE GENOMIC DNA]</scope>
    <source>
        <strain evidence="1 2">A-11-3</strain>
    </source>
</reference>
<name>L0WCJ0_9GAMM</name>
<comment type="caution">
    <text evidence="1">The sequence shown here is derived from an EMBL/GenBank/DDBJ whole genome shotgun (WGS) entry which is preliminary data.</text>
</comment>
<dbReference type="RefSeq" id="WP_008928705.1">
    <property type="nucleotide sequence ID" value="NZ_AMRJ01000009.1"/>
</dbReference>
<gene>
    <name evidence="1" type="ORF">A11A3_07623</name>
</gene>
<organism evidence="1 2">
    <name type="scientific">Alcanivorax hongdengensis A-11-3</name>
    <dbReference type="NCBI Taxonomy" id="1177179"/>
    <lineage>
        <taxon>Bacteria</taxon>
        <taxon>Pseudomonadati</taxon>
        <taxon>Pseudomonadota</taxon>
        <taxon>Gammaproteobacteria</taxon>
        <taxon>Oceanospirillales</taxon>
        <taxon>Alcanivoracaceae</taxon>
        <taxon>Alcanivorax</taxon>
    </lineage>
</organism>
<dbReference type="eggNOG" id="COG1524">
    <property type="taxonomic scope" value="Bacteria"/>
</dbReference>
<dbReference type="Proteomes" id="UP000010164">
    <property type="component" value="Unassembled WGS sequence"/>
</dbReference>
<accession>L0WCJ0</accession>
<dbReference type="SUPFAM" id="SSF53649">
    <property type="entry name" value="Alkaline phosphatase-like"/>
    <property type="match status" value="1"/>
</dbReference>